<keyword evidence="3" id="KW-1185">Reference proteome</keyword>
<sequence>MDGYGYGSGQRGDRRLEIVSGKGFGFGNSNQIFATRPHSPNVASIPPRRSLSSSSKPWGGLTDPEMKRKKRIAKYKVYTVEVGNTGGSDSYTSDALSCLVVPDGDVAGSLLLEIGKHWHRFFLNLRRWISGCLWLVKYLRDS</sequence>
<evidence type="ECO:0000256" key="1">
    <source>
        <dbReference type="SAM" id="MobiDB-lite"/>
    </source>
</evidence>
<feature type="region of interest" description="Disordered" evidence="1">
    <location>
        <begin position="35"/>
        <end position="64"/>
    </location>
</feature>
<dbReference type="Proteomes" id="UP000807159">
    <property type="component" value="Chromosome 14"/>
</dbReference>
<gene>
    <name evidence="2" type="ORF">H0E87_024663</name>
</gene>
<comment type="caution">
    <text evidence="2">The sequence shown here is derived from an EMBL/GenBank/DDBJ whole genome shotgun (WGS) entry which is preliminary data.</text>
</comment>
<dbReference type="AlphaFoldDB" id="A0A8T2XAR3"/>
<protein>
    <submittedName>
        <fullName evidence="2">Uncharacterized protein</fullName>
    </submittedName>
</protein>
<accession>A0A8T2XAR3</accession>
<dbReference type="Pfam" id="PF12023">
    <property type="entry name" value="DUF3511"/>
    <property type="match status" value="1"/>
</dbReference>
<evidence type="ECO:0000313" key="3">
    <source>
        <dbReference type="Proteomes" id="UP000807159"/>
    </source>
</evidence>
<feature type="compositionally biased region" description="Low complexity" evidence="1">
    <location>
        <begin position="44"/>
        <end position="55"/>
    </location>
</feature>
<evidence type="ECO:0000313" key="2">
    <source>
        <dbReference type="EMBL" id="KAH8489107.1"/>
    </source>
</evidence>
<proteinExistence type="predicted"/>
<dbReference type="EMBL" id="JACEGQ020000014">
    <property type="protein sequence ID" value="KAH8489107.1"/>
    <property type="molecule type" value="Genomic_DNA"/>
</dbReference>
<reference evidence="2" key="1">
    <citation type="journal article" date="2021" name="J. Hered.">
        <title>Genome Assembly of Salicaceae Populus deltoides (Eastern Cottonwood) I-69 Based on Nanopore Sequencing and Hi-C Technologies.</title>
        <authorList>
            <person name="Bai S."/>
            <person name="Wu H."/>
            <person name="Zhang J."/>
            <person name="Pan Z."/>
            <person name="Zhao W."/>
            <person name="Li Z."/>
            <person name="Tong C."/>
        </authorList>
    </citation>
    <scope>NUCLEOTIDE SEQUENCE</scope>
    <source>
        <tissue evidence="2">Leaf</tissue>
    </source>
</reference>
<dbReference type="InterPro" id="IPR021899">
    <property type="entry name" value="DUF3511"/>
</dbReference>
<name>A0A8T2XAR3_POPDE</name>
<organism evidence="2 3">
    <name type="scientific">Populus deltoides</name>
    <name type="common">Eastern poplar</name>
    <name type="synonym">Eastern cottonwood</name>
    <dbReference type="NCBI Taxonomy" id="3696"/>
    <lineage>
        <taxon>Eukaryota</taxon>
        <taxon>Viridiplantae</taxon>
        <taxon>Streptophyta</taxon>
        <taxon>Embryophyta</taxon>
        <taxon>Tracheophyta</taxon>
        <taxon>Spermatophyta</taxon>
        <taxon>Magnoliopsida</taxon>
        <taxon>eudicotyledons</taxon>
        <taxon>Gunneridae</taxon>
        <taxon>Pentapetalae</taxon>
        <taxon>rosids</taxon>
        <taxon>fabids</taxon>
        <taxon>Malpighiales</taxon>
        <taxon>Salicaceae</taxon>
        <taxon>Saliceae</taxon>
        <taxon>Populus</taxon>
    </lineage>
</organism>